<reference evidence="2 3" key="1">
    <citation type="submission" date="2017-09" db="EMBL/GenBank/DDBJ databases">
        <title>Depth-based differentiation of microbial function through sediment-hosted aquifers and enrichment of novel symbionts in the deep terrestrial subsurface.</title>
        <authorList>
            <person name="Probst A.J."/>
            <person name="Ladd B."/>
            <person name="Jarett J.K."/>
            <person name="Geller-Mcgrath D.E."/>
            <person name="Sieber C.M."/>
            <person name="Emerson J.B."/>
            <person name="Anantharaman K."/>
            <person name="Thomas B.C."/>
            <person name="Malmstrom R."/>
            <person name="Stieglmeier M."/>
            <person name="Klingl A."/>
            <person name="Woyke T."/>
            <person name="Ryan C.M."/>
            <person name="Banfield J.F."/>
        </authorList>
    </citation>
    <scope>NUCLEOTIDE SEQUENCE [LARGE SCALE GENOMIC DNA]</scope>
    <source>
        <strain evidence="2">CG17_big_fil_post_rev_8_21_14_2_50_48_46</strain>
    </source>
</reference>
<dbReference type="Pfam" id="PF14559">
    <property type="entry name" value="TPR_19"/>
    <property type="match status" value="1"/>
</dbReference>
<keyword evidence="1" id="KW-0732">Signal</keyword>
<dbReference type="InterPro" id="IPR011990">
    <property type="entry name" value="TPR-like_helical_dom_sf"/>
</dbReference>
<organism evidence="2 3">
    <name type="scientific">bacterium (Candidatus Blackallbacteria) CG17_big_fil_post_rev_8_21_14_2_50_48_46</name>
    <dbReference type="NCBI Taxonomy" id="2014261"/>
    <lineage>
        <taxon>Bacteria</taxon>
        <taxon>Candidatus Blackallbacteria</taxon>
    </lineage>
</organism>
<name>A0A2M7GBJ5_9BACT</name>
<dbReference type="InterPro" id="IPR019734">
    <property type="entry name" value="TPR_rpt"/>
</dbReference>
<protein>
    <submittedName>
        <fullName evidence="2">Uncharacterized protein</fullName>
    </submittedName>
</protein>
<dbReference type="SMART" id="SM00028">
    <property type="entry name" value="TPR"/>
    <property type="match status" value="9"/>
</dbReference>
<accession>A0A2M7GBJ5</accession>
<dbReference type="PANTHER" id="PTHR44809">
    <property type="match status" value="1"/>
</dbReference>
<dbReference type="Gene3D" id="1.25.40.10">
    <property type="entry name" value="Tetratricopeptide repeat domain"/>
    <property type="match status" value="3"/>
</dbReference>
<proteinExistence type="predicted"/>
<dbReference type="InterPro" id="IPR052943">
    <property type="entry name" value="TMTC_O-mannosyl-trnsfr"/>
</dbReference>
<comment type="caution">
    <text evidence="2">The sequence shown here is derived from an EMBL/GenBank/DDBJ whole genome shotgun (WGS) entry which is preliminary data.</text>
</comment>
<dbReference type="PANTHER" id="PTHR44809:SF1">
    <property type="entry name" value="PROTEIN O-MANNOSYL-TRANSFERASE TMTC1"/>
    <property type="match status" value="1"/>
</dbReference>
<feature type="chain" id="PRO_5014714626" evidence="1">
    <location>
        <begin position="22"/>
        <end position="500"/>
    </location>
</feature>
<dbReference type="SUPFAM" id="SSF48452">
    <property type="entry name" value="TPR-like"/>
    <property type="match status" value="3"/>
</dbReference>
<feature type="signal peptide" evidence="1">
    <location>
        <begin position="1"/>
        <end position="21"/>
    </location>
</feature>
<dbReference type="Pfam" id="PF13432">
    <property type="entry name" value="TPR_16"/>
    <property type="match status" value="2"/>
</dbReference>
<evidence type="ECO:0000313" key="3">
    <source>
        <dbReference type="Proteomes" id="UP000231019"/>
    </source>
</evidence>
<sequence>MRKTILALFCLSLSLSQPVFSLTLEEAASEAYQHQDYARALTLHLELLNAQPDSSDLHYRVGTLALLNAEPLLARSHLQKALELQPDWVEAVNHLGLAYQALQEPEAARQLYLETLRRRPLARVLWRNLGELELQSAHLDAAREAWKKALLLKDDSTLKARFEQLPQASASPFAPAAALAAYRQAVSLEERGKNQAALKAFQALLKTWPDCVPARFRLARLLLAEKEYPAAQMAFDAVLNQEPEYPAALFERARLRISAKRLSEAETDLGQVLYLQPDYAPARALLLQLLIARGAKSEALQFLDDWLRLHPEDQESRLQWVEWQIKAGNRSAVKAFLLPLIETHSASAQDLYLVGKLEWQEGQKDLAQERFSQAFNQSPKVPLLAQPEVAEWQSQTGHAAQALTGLKAYLQHTGKDLSALVLGAQLALQEHQPAQALLWLDQARKLKPNLPELDKYFGLAWLQQRKLDFARLALQRYLKASPHAADASALEVLVSSLKSP</sequence>
<evidence type="ECO:0000313" key="2">
    <source>
        <dbReference type="EMBL" id="PIW19546.1"/>
    </source>
</evidence>
<dbReference type="EMBL" id="PFFQ01000004">
    <property type="protein sequence ID" value="PIW19546.1"/>
    <property type="molecule type" value="Genomic_DNA"/>
</dbReference>
<gene>
    <name evidence="2" type="ORF">COW36_01525</name>
</gene>
<dbReference type="Proteomes" id="UP000231019">
    <property type="component" value="Unassembled WGS sequence"/>
</dbReference>
<evidence type="ECO:0000256" key="1">
    <source>
        <dbReference type="SAM" id="SignalP"/>
    </source>
</evidence>
<dbReference type="AlphaFoldDB" id="A0A2M7GBJ5"/>